<organism evidence="2 3">
    <name type="scientific">Aquiluna borgnonia</name>
    <dbReference type="NCBI Taxonomy" id="2499157"/>
    <lineage>
        <taxon>Bacteria</taxon>
        <taxon>Bacillati</taxon>
        <taxon>Actinomycetota</taxon>
        <taxon>Actinomycetes</taxon>
        <taxon>Micrococcales</taxon>
        <taxon>Microbacteriaceae</taxon>
        <taxon>Luna cluster</taxon>
        <taxon>Luna-1 subcluster</taxon>
        <taxon>Aquiluna</taxon>
    </lineage>
</organism>
<dbReference type="AlphaFoldDB" id="A0A7D4TK79"/>
<keyword evidence="1" id="KW-0812">Transmembrane</keyword>
<feature type="transmembrane region" description="Helical" evidence="1">
    <location>
        <begin position="51"/>
        <end position="69"/>
    </location>
</feature>
<protein>
    <submittedName>
        <fullName evidence="2">Uncharacterized protein</fullName>
    </submittedName>
</protein>
<sequence>MRNNSLAMLATVTAVGILAWGIGFFDPTTCTPSAQQAGWTSCDAIAQERNVALALLIGLTISIVIFLWWRGRKKP</sequence>
<evidence type="ECO:0000256" key="1">
    <source>
        <dbReference type="SAM" id="Phobius"/>
    </source>
</evidence>
<evidence type="ECO:0000313" key="3">
    <source>
        <dbReference type="Proteomes" id="UP000501003"/>
    </source>
</evidence>
<dbReference type="Proteomes" id="UP000501003">
    <property type="component" value="Chromosome"/>
</dbReference>
<dbReference type="KEGG" id="aqg:HRU87_02745"/>
<keyword evidence="1" id="KW-1133">Transmembrane helix</keyword>
<keyword evidence="3" id="KW-1185">Reference proteome</keyword>
<accession>A0A7D4TK79</accession>
<evidence type="ECO:0000313" key="2">
    <source>
        <dbReference type="EMBL" id="QKJ25132.1"/>
    </source>
</evidence>
<proteinExistence type="predicted"/>
<gene>
    <name evidence="2" type="ORF">HRU87_02745</name>
</gene>
<name>A0A7D4TK79_9MICO</name>
<dbReference type="EMBL" id="CP054056">
    <property type="protein sequence ID" value="QKJ25132.1"/>
    <property type="molecule type" value="Genomic_DNA"/>
</dbReference>
<dbReference type="RefSeq" id="WP_173493429.1">
    <property type="nucleotide sequence ID" value="NZ_CP054056.1"/>
</dbReference>
<reference evidence="2 3" key="1">
    <citation type="submission" date="2020-05" db="EMBL/GenBank/DDBJ databases">
        <title>Aquirufa sp. strain 15G-AUS-rot a new Aquirufa species.</title>
        <authorList>
            <person name="Pitt A."/>
            <person name="Hahn M.W."/>
        </authorList>
    </citation>
    <scope>NUCLEOTIDE SEQUENCE [LARGE SCALE GENOMIC DNA]</scope>
    <source>
        <strain evidence="2 3">15G-AUS-rot</strain>
    </source>
</reference>
<keyword evidence="1" id="KW-0472">Membrane</keyword>